<dbReference type="CDD" id="cd07100">
    <property type="entry name" value="ALDH_SSADH1_GabD1"/>
    <property type="match status" value="1"/>
</dbReference>
<dbReference type="RefSeq" id="WP_125711798.1">
    <property type="nucleotide sequence ID" value="NZ_JBHTOP010000026.1"/>
</dbReference>
<dbReference type="PANTHER" id="PTHR43217:SF2">
    <property type="entry name" value="SUCCINATE-SEMIALDEHYDE DEHYDROGENASE [NADP(+)]"/>
    <property type="match status" value="1"/>
</dbReference>
<evidence type="ECO:0000256" key="5">
    <source>
        <dbReference type="RuleBase" id="RU003345"/>
    </source>
</evidence>
<dbReference type="EMBL" id="JBHTOP010000026">
    <property type="protein sequence ID" value="MFD1672626.1"/>
    <property type="molecule type" value="Genomic_DNA"/>
</dbReference>
<keyword evidence="8" id="KW-1185">Reference proteome</keyword>
<dbReference type="InterPro" id="IPR015590">
    <property type="entry name" value="Aldehyde_DH_dom"/>
</dbReference>
<dbReference type="Pfam" id="PF00171">
    <property type="entry name" value="Aldedh"/>
    <property type="match status" value="1"/>
</dbReference>
<evidence type="ECO:0000313" key="7">
    <source>
        <dbReference type="EMBL" id="MFD1672626.1"/>
    </source>
</evidence>
<name>A0ABW4J8D6_9LACO</name>
<dbReference type="InterPro" id="IPR016163">
    <property type="entry name" value="Ald_DH_C"/>
</dbReference>
<feature type="active site" evidence="4">
    <location>
        <position position="228"/>
    </location>
</feature>
<dbReference type="Gene3D" id="3.40.309.10">
    <property type="entry name" value="Aldehyde Dehydrogenase, Chain A, domain 2"/>
    <property type="match status" value="1"/>
</dbReference>
<dbReference type="InterPro" id="IPR016161">
    <property type="entry name" value="Ald_DH/histidinol_DH"/>
</dbReference>
<protein>
    <submittedName>
        <fullName evidence="7">NAD-dependent succinate-semialdehyde dehydrogenase</fullName>
    </submittedName>
</protein>
<dbReference type="InterPro" id="IPR016162">
    <property type="entry name" value="Ald_DH_N"/>
</dbReference>
<dbReference type="InterPro" id="IPR047110">
    <property type="entry name" value="GABD/Sad-like"/>
</dbReference>
<dbReference type="Proteomes" id="UP001597267">
    <property type="component" value="Unassembled WGS sequence"/>
</dbReference>
<comment type="similarity">
    <text evidence="1 5">Belongs to the aldehyde dehydrogenase family.</text>
</comment>
<proteinExistence type="inferred from homology"/>
<dbReference type="InterPro" id="IPR044148">
    <property type="entry name" value="ALDH_GabD1-like"/>
</dbReference>
<evidence type="ECO:0000256" key="3">
    <source>
        <dbReference type="ARBA" id="ARBA00023002"/>
    </source>
</evidence>
<dbReference type="InterPro" id="IPR029510">
    <property type="entry name" value="Ald_DH_CS_GLU"/>
</dbReference>
<feature type="domain" description="Aldehyde dehydrogenase" evidence="6">
    <location>
        <begin position="3"/>
        <end position="447"/>
    </location>
</feature>
<dbReference type="Gene3D" id="3.40.605.10">
    <property type="entry name" value="Aldehyde Dehydrogenase, Chain A, domain 1"/>
    <property type="match status" value="1"/>
</dbReference>
<evidence type="ECO:0000256" key="2">
    <source>
        <dbReference type="ARBA" id="ARBA00022857"/>
    </source>
</evidence>
<dbReference type="PANTHER" id="PTHR43217">
    <property type="entry name" value="SUCCINATE SEMIALDEHYDE DEHYDROGENASE [NAD(P)+] SAD"/>
    <property type="match status" value="1"/>
</dbReference>
<keyword evidence="2" id="KW-0521">NADP</keyword>
<organism evidence="7 8">
    <name type="scientific">Agrilactobacillus yilanensis</name>
    <dbReference type="NCBI Taxonomy" id="2485997"/>
    <lineage>
        <taxon>Bacteria</taxon>
        <taxon>Bacillati</taxon>
        <taxon>Bacillota</taxon>
        <taxon>Bacilli</taxon>
        <taxon>Lactobacillales</taxon>
        <taxon>Lactobacillaceae</taxon>
        <taxon>Agrilactobacillus</taxon>
    </lineage>
</organism>
<sequence length="478" mass="51904">MAYKTVNPFTNETVKTYDNSTDARVEAAITKAHNLYKSWRDDPIKPRADVLHRLAKVFTDDAEALAKVLTEDMGKLYKEALGEVALCADIAEYYATNAERLLAPKTIQTPAGQAEVLNRPYGVLLAVEPWNFPYYQIMRVFAPYFVAGDPMLLKHASNTPGSAVAFEEAVKKAGAPDGSFQNLFLAYDQIDTVLADKRVQGVCLTGSERGGRAVAAAAGKNLKKSTMELGGNDAFIVLDDANMDEVEKVNAAVRLFNCGQVCTSAKRFIVTEKNYDRFLDNLTKQFASAKMGDPMDPETTLAPMCSEKNKNNLQKQVDAAIAAGATVHYGNTPVDLEGQFFQPTILTDIDRDNPAYFAEMFGPVAQVYKVKDEAAAIELANDSNLGLGGMLFCGDANHGAEVAAKIETGMVFVNTFLSSLPEIPFGGIKQSGYGRELGDDCIYGFVNQELVVKNPTGKLPDYRFGGLAAPDFMPAPEA</sequence>
<reference evidence="8" key="1">
    <citation type="journal article" date="2019" name="Int. J. Syst. Evol. Microbiol.">
        <title>The Global Catalogue of Microorganisms (GCM) 10K type strain sequencing project: providing services to taxonomists for standard genome sequencing and annotation.</title>
        <authorList>
            <consortium name="The Broad Institute Genomics Platform"/>
            <consortium name="The Broad Institute Genome Sequencing Center for Infectious Disease"/>
            <person name="Wu L."/>
            <person name="Ma J."/>
        </authorList>
    </citation>
    <scope>NUCLEOTIDE SEQUENCE [LARGE SCALE GENOMIC DNA]</scope>
    <source>
        <strain evidence="8">CCM 8896</strain>
    </source>
</reference>
<dbReference type="SUPFAM" id="SSF53720">
    <property type="entry name" value="ALDH-like"/>
    <property type="match status" value="1"/>
</dbReference>
<evidence type="ECO:0000256" key="4">
    <source>
        <dbReference type="PROSITE-ProRule" id="PRU10007"/>
    </source>
</evidence>
<evidence type="ECO:0000313" key="8">
    <source>
        <dbReference type="Proteomes" id="UP001597267"/>
    </source>
</evidence>
<comment type="caution">
    <text evidence="7">The sequence shown here is derived from an EMBL/GenBank/DDBJ whole genome shotgun (WGS) entry which is preliminary data.</text>
</comment>
<dbReference type="PROSITE" id="PS00687">
    <property type="entry name" value="ALDEHYDE_DEHYDR_GLU"/>
    <property type="match status" value="1"/>
</dbReference>
<keyword evidence="3 5" id="KW-0560">Oxidoreductase</keyword>
<gene>
    <name evidence="7" type="ORF">ACFQ5M_10980</name>
</gene>
<evidence type="ECO:0000256" key="1">
    <source>
        <dbReference type="ARBA" id="ARBA00009986"/>
    </source>
</evidence>
<accession>A0ABW4J8D6</accession>
<evidence type="ECO:0000259" key="6">
    <source>
        <dbReference type="Pfam" id="PF00171"/>
    </source>
</evidence>